<protein>
    <submittedName>
        <fullName evidence="1">Tail assembly protein</fullName>
    </submittedName>
</protein>
<name>A0A8S5T294_9CAUD</name>
<accession>A0A8S5T294</accession>
<proteinExistence type="predicted"/>
<dbReference type="EMBL" id="BK032724">
    <property type="protein sequence ID" value="DAF56898.1"/>
    <property type="molecule type" value="Genomic_DNA"/>
</dbReference>
<evidence type="ECO:0000313" key="1">
    <source>
        <dbReference type="EMBL" id="DAF56898.1"/>
    </source>
</evidence>
<reference evidence="1" key="1">
    <citation type="journal article" date="2021" name="Proc. Natl. Acad. Sci. U.S.A.">
        <title>A Catalog of Tens of Thousands of Viruses from Human Metagenomes Reveals Hidden Associations with Chronic Diseases.</title>
        <authorList>
            <person name="Tisza M.J."/>
            <person name="Buck C.B."/>
        </authorList>
    </citation>
    <scope>NUCLEOTIDE SEQUENCE</scope>
    <source>
        <strain evidence="1">CtiJm4</strain>
    </source>
</reference>
<sequence length="212" mass="22770">MEITVKLYGNLRKFGNEFKLVDVVNSAEALNALYCQINGLRKAIQTHKYFKVKLGQRYFTTPTLKDDVLAELIDGDILHVIPVIGGSGGAVQFVAGAVLAVVGFGTSWLGGAGVPVGMLGVALMAGGVAQMLTKVPSPDLPSRNETEKKQSTAFSNLQNLVAQGRPVPLAYGRILVGSLIIGKGVETLKVELYKPDETVNNKSGFWGLKRRR</sequence>
<organism evidence="1">
    <name type="scientific">Siphoviridae sp. ctiJm4</name>
    <dbReference type="NCBI Taxonomy" id="2827916"/>
    <lineage>
        <taxon>Viruses</taxon>
        <taxon>Duplodnaviria</taxon>
        <taxon>Heunggongvirae</taxon>
        <taxon>Uroviricota</taxon>
        <taxon>Caudoviricetes</taxon>
    </lineage>
</organism>